<evidence type="ECO:0000313" key="3">
    <source>
        <dbReference type="Proteomes" id="UP000324222"/>
    </source>
</evidence>
<sequence>MPRHRLRRTNGKGQNNLTWSIVTLGQYTNIAVRNTGGLTLFLRHTIRLLYSWSSIPRLIIAFKLIRNLISYPVLISSHVEMPHIPVEVASNGPATQLVQPPGLHGSSARRETRPPETASVIQGGLKWAGGAIGHHHPTEAQTRCHGEIPQGKSSVVRTGESYMDPRQPGEAANKW</sequence>
<accession>A0A5B7DD51</accession>
<reference evidence="2 3" key="1">
    <citation type="submission" date="2019-05" db="EMBL/GenBank/DDBJ databases">
        <title>Another draft genome of Portunus trituberculatus and its Hox gene families provides insights of decapod evolution.</title>
        <authorList>
            <person name="Jeong J.-H."/>
            <person name="Song I."/>
            <person name="Kim S."/>
            <person name="Choi T."/>
            <person name="Kim D."/>
            <person name="Ryu S."/>
            <person name="Kim W."/>
        </authorList>
    </citation>
    <scope>NUCLEOTIDE SEQUENCE [LARGE SCALE GENOMIC DNA]</scope>
    <source>
        <tissue evidence="2">Muscle</tissue>
    </source>
</reference>
<evidence type="ECO:0000256" key="1">
    <source>
        <dbReference type="SAM" id="MobiDB-lite"/>
    </source>
</evidence>
<keyword evidence="3" id="KW-1185">Reference proteome</keyword>
<gene>
    <name evidence="2" type="ORF">E2C01_012106</name>
</gene>
<protein>
    <submittedName>
        <fullName evidence="2">Uncharacterized protein</fullName>
    </submittedName>
</protein>
<dbReference type="Proteomes" id="UP000324222">
    <property type="component" value="Unassembled WGS sequence"/>
</dbReference>
<dbReference type="AlphaFoldDB" id="A0A5B7DD51"/>
<proteinExistence type="predicted"/>
<dbReference type="EMBL" id="VSRR010000748">
    <property type="protein sequence ID" value="MPC19194.1"/>
    <property type="molecule type" value="Genomic_DNA"/>
</dbReference>
<name>A0A5B7DD51_PORTR</name>
<comment type="caution">
    <text evidence="2">The sequence shown here is derived from an EMBL/GenBank/DDBJ whole genome shotgun (WGS) entry which is preliminary data.</text>
</comment>
<organism evidence="2 3">
    <name type="scientific">Portunus trituberculatus</name>
    <name type="common">Swimming crab</name>
    <name type="synonym">Neptunus trituberculatus</name>
    <dbReference type="NCBI Taxonomy" id="210409"/>
    <lineage>
        <taxon>Eukaryota</taxon>
        <taxon>Metazoa</taxon>
        <taxon>Ecdysozoa</taxon>
        <taxon>Arthropoda</taxon>
        <taxon>Crustacea</taxon>
        <taxon>Multicrustacea</taxon>
        <taxon>Malacostraca</taxon>
        <taxon>Eumalacostraca</taxon>
        <taxon>Eucarida</taxon>
        <taxon>Decapoda</taxon>
        <taxon>Pleocyemata</taxon>
        <taxon>Brachyura</taxon>
        <taxon>Eubrachyura</taxon>
        <taxon>Portunoidea</taxon>
        <taxon>Portunidae</taxon>
        <taxon>Portuninae</taxon>
        <taxon>Portunus</taxon>
    </lineage>
</organism>
<feature type="region of interest" description="Disordered" evidence="1">
    <location>
        <begin position="149"/>
        <end position="175"/>
    </location>
</feature>
<evidence type="ECO:0000313" key="2">
    <source>
        <dbReference type="EMBL" id="MPC19194.1"/>
    </source>
</evidence>